<evidence type="ECO:0000256" key="2">
    <source>
        <dbReference type="ARBA" id="ARBA00004477"/>
    </source>
</evidence>
<dbReference type="PROSITE" id="PS51847">
    <property type="entry name" value="SMP"/>
    <property type="match status" value="1"/>
</dbReference>
<proteinExistence type="inferred from homology"/>
<feature type="domain" description="C2" evidence="21">
    <location>
        <begin position="639"/>
        <end position="763"/>
    </location>
</feature>
<dbReference type="InterPro" id="IPR037733">
    <property type="entry name" value="Ext_Synaptotagmin_C2A"/>
</dbReference>
<dbReference type="InterPro" id="IPR051634">
    <property type="entry name" value="Extended_Synaptotagmin"/>
</dbReference>
<keyword evidence="14" id="KW-0445">Lipid transport</keyword>
<dbReference type="PROSITE" id="PS50004">
    <property type="entry name" value="C2"/>
    <property type="match status" value="5"/>
</dbReference>
<dbReference type="Pfam" id="PF17047">
    <property type="entry name" value="SMP_LBD"/>
    <property type="match status" value="1"/>
</dbReference>
<dbReference type="GO" id="GO:0005886">
    <property type="term" value="C:plasma membrane"/>
    <property type="evidence" value="ECO:0007669"/>
    <property type="project" value="UniProtKB-SubCell"/>
</dbReference>
<reference evidence="23" key="2">
    <citation type="submission" date="2025-09" db="UniProtKB">
        <authorList>
            <consortium name="Ensembl"/>
        </authorList>
    </citation>
    <scope>IDENTIFICATION</scope>
</reference>
<feature type="domain" description="SMP-LTD" evidence="22">
    <location>
        <begin position="147"/>
        <end position="325"/>
    </location>
</feature>
<feature type="region of interest" description="Disordered" evidence="20">
    <location>
        <begin position="48"/>
        <end position="86"/>
    </location>
</feature>
<keyword evidence="15" id="KW-0446">Lipid-binding</keyword>
<dbReference type="Ensembl" id="ENSPCET00000022890.1">
    <property type="protein sequence ID" value="ENSPCEP00000022140.1"/>
    <property type="gene ID" value="ENSPCEG00000016931.1"/>
</dbReference>
<keyword evidence="4" id="KW-0813">Transport</keyword>
<evidence type="ECO:0000256" key="7">
    <source>
        <dbReference type="ARBA" id="ARBA00022692"/>
    </source>
</evidence>
<dbReference type="InterPro" id="IPR000008">
    <property type="entry name" value="C2_dom"/>
</dbReference>
<comment type="similarity">
    <text evidence="3">Belongs to the extended synaptotagmin family.</text>
</comment>
<keyword evidence="7" id="KW-0812">Transmembrane</keyword>
<dbReference type="FunFam" id="2.60.40.150:FF:000124">
    <property type="entry name" value="extended synaptotagmin-1 isoform X1"/>
    <property type="match status" value="1"/>
</dbReference>
<dbReference type="InterPro" id="IPR037752">
    <property type="entry name" value="C2C_KIAA1228"/>
</dbReference>
<evidence type="ECO:0000256" key="15">
    <source>
        <dbReference type="ARBA" id="ARBA00023121"/>
    </source>
</evidence>
<comment type="subcellular location">
    <subcellularLocation>
        <location evidence="1">Cell membrane</location>
        <topology evidence="1">Peripheral membrane protein</topology>
    </subcellularLocation>
    <subcellularLocation>
        <location evidence="2">Endoplasmic reticulum membrane</location>
        <topology evidence="2">Multi-pass membrane protein</topology>
    </subcellularLocation>
</comment>
<comment type="function">
    <text evidence="18">Binds calcium (via the C2 domains) and translocates to sites of contact between the endoplasmic reticulum and the cell membrane in response to increased cytosolic calcium levels. Helps tether the endoplasmic reticulum to the cell membrane and promotes the formation of appositions between the endoplasmic reticulum and the cell membrane. Acts as an inhibitor of ADGRD1 G-protein-coupled receptor activity in absence of cytosolic calcium. Binds glycerophospholipids in a barrel-like domain and may play a role in cellular lipid transport.</text>
</comment>
<feature type="compositionally biased region" description="Basic and acidic residues" evidence="20">
    <location>
        <begin position="950"/>
        <end position="966"/>
    </location>
</feature>
<dbReference type="SMART" id="SM00239">
    <property type="entry name" value="C2"/>
    <property type="match status" value="5"/>
</dbReference>
<feature type="domain" description="C2" evidence="21">
    <location>
        <begin position="785"/>
        <end position="912"/>
    </location>
</feature>
<dbReference type="FunFam" id="2.60.40.150:FF:000120">
    <property type="entry name" value="extended synaptotagmin-1 isoform X1"/>
    <property type="match status" value="1"/>
</dbReference>
<keyword evidence="10" id="KW-0256">Endoplasmic reticulum</keyword>
<keyword evidence="9" id="KW-0677">Repeat</keyword>
<evidence type="ECO:0000256" key="5">
    <source>
        <dbReference type="ARBA" id="ARBA00022475"/>
    </source>
</evidence>
<keyword evidence="11" id="KW-0106">Calcium</keyword>
<dbReference type="AlphaFoldDB" id="A0A8C8SQ71"/>
<dbReference type="FunFam" id="2.60.40.150:FF:000025">
    <property type="entry name" value="Extended synaptotagmin 2"/>
    <property type="match status" value="1"/>
</dbReference>
<name>A0A8C8SQ71_9SAUR</name>
<evidence type="ECO:0000259" key="22">
    <source>
        <dbReference type="PROSITE" id="PS51847"/>
    </source>
</evidence>
<keyword evidence="13" id="KW-0007">Acetylation</keyword>
<dbReference type="CDD" id="cd04030">
    <property type="entry name" value="C2C_KIAA1228"/>
    <property type="match status" value="1"/>
</dbReference>
<dbReference type="GO" id="GO:0008429">
    <property type="term" value="F:phosphatidylethanolamine binding"/>
    <property type="evidence" value="ECO:0007669"/>
    <property type="project" value="TreeGrafter"/>
</dbReference>
<sequence>MGLGKGLERLLLAWGSDQLGWAGKYLVRPRQLGARCISVSKPRQAVTTSSATWGPLSSRPAQAPRGLQFGSRAAPSASPWVLTQPGRGWKTPPLQRGVGSLARRSALLRLRNQEAWLGLGSAFPALRRAGSWRDPAPEQAWQVSFPDVEKAEWLNKILAQAWPFLGQYMEKLLVQNIAPIIRGSNTHLQTFTFTKVDLGEKPLRIMGVKVHTGQSKKQILLDLSISYVGDIHIDVEVKKFFCKAGVKGMQLHGVLRVILEPLIGDVPLVGALTMFFIRRPTLDINWTGMTNLLDIPGLSSFSDSMIMDSIAAFLVLPNRLLVPLVPDLQEAAQLRSPLPRGIVRVHLLEARDLQSKDKYVKGLIEGKSDPYALVRVGTQVCTSRVVDETLNPKWNETYEFVVHEVPGQELEVELFDKDPDQDDFLGRMKLDFGEVLQARVLEEWFPLQDGGRGQLRLRLEWLTLTSDASKLEQVLQRNRGISSKPEAPSAAILVVYLDRAQELPLKKSSKEPNPMVQLSVQDITRESKVVYNTSSPVWDDAFRFFLQDPANQDIDVQVKDDTRQGSLGSVTVRLSRLLSAEDMTLDQWFQLENSGPGSRIYMKLVMRILFLDAPEVCLSARPCAPGQLDVETGAFTGSSVDVPPRPSRASPDAQFGTESVIRIHLLEAENLIAKDNFMGGMIRGKSDPYAKVWLAGQRFRSRVVKEELNPRWNEVYEVIVNDTPGQEVEFDLYDKDVDKDDFLGRCKIPLKRVLGSRFIDEWLPLEDVKSGRLHVKLECLSPTPNRAELEQALMVNTLIQTQQSAELSSALLSIFLDRAADLPLRKGSKPPSPYVTLSVRDVSYKSKTTSTPTAEPIWDEGFSFLIKRPHVESLELQVKDEGGQGLGSLSLPLTQVLEAEALTLDRWFPLARADPRSQVLLRVQLGILVSQHSGVEAHSTLAASEEVESPLERLEPEPYAREDGDPRGATPTQELRQRLTHTDSNSELAEGPLGQLQLTVWYHADERKLVAIVHSCRKLKGSSKDGPDPYVSLILLPDKNRVTKRKTTVRKKTLNPEFNERFEWELPPEETTRRKLEACVKNSVSFMSREREPLGKVHLDLSQVDLAQGRAQWYNLKDDRSGS</sequence>
<dbReference type="SUPFAM" id="SSF49562">
    <property type="entry name" value="C2 domain (Calcium/lipid-binding domain, CaLB)"/>
    <property type="match status" value="5"/>
</dbReference>
<evidence type="ECO:0000256" key="8">
    <source>
        <dbReference type="ARBA" id="ARBA00022723"/>
    </source>
</evidence>
<evidence type="ECO:0000256" key="17">
    <source>
        <dbReference type="ARBA" id="ARBA00069842"/>
    </source>
</evidence>
<keyword evidence="24" id="KW-1185">Reference proteome</keyword>
<dbReference type="PRINTS" id="PR00360">
    <property type="entry name" value="C2DOMAIN"/>
</dbReference>
<feature type="region of interest" description="Disordered" evidence="20">
    <location>
        <begin position="939"/>
        <end position="971"/>
    </location>
</feature>
<dbReference type="InterPro" id="IPR031468">
    <property type="entry name" value="SMP_LBD"/>
</dbReference>
<dbReference type="Gene3D" id="2.60.40.150">
    <property type="entry name" value="C2 domain"/>
    <property type="match status" value="5"/>
</dbReference>
<organism evidence="23 24">
    <name type="scientific">Pelusios castaneus</name>
    <name type="common">West African mud turtle</name>
    <dbReference type="NCBI Taxonomy" id="367368"/>
    <lineage>
        <taxon>Eukaryota</taxon>
        <taxon>Metazoa</taxon>
        <taxon>Chordata</taxon>
        <taxon>Craniata</taxon>
        <taxon>Vertebrata</taxon>
        <taxon>Euteleostomi</taxon>
        <taxon>Archelosauria</taxon>
        <taxon>Testudinata</taxon>
        <taxon>Testudines</taxon>
        <taxon>Pleurodira</taxon>
        <taxon>Pelomedusidae</taxon>
        <taxon>Pelusios</taxon>
    </lineage>
</organism>
<dbReference type="CDD" id="cd21679">
    <property type="entry name" value="SMP_ESyt1"/>
    <property type="match status" value="1"/>
</dbReference>
<evidence type="ECO:0000256" key="12">
    <source>
        <dbReference type="ARBA" id="ARBA00022989"/>
    </source>
</evidence>
<keyword evidence="6" id="KW-0597">Phosphoprotein</keyword>
<evidence type="ECO:0000313" key="23">
    <source>
        <dbReference type="Ensembl" id="ENSPCEP00000022140.1"/>
    </source>
</evidence>
<keyword evidence="8" id="KW-0479">Metal-binding</keyword>
<dbReference type="FunFam" id="2.60.40.150:FF:000106">
    <property type="entry name" value="extended synaptotagmin-1 isoform X1"/>
    <property type="match status" value="2"/>
</dbReference>
<dbReference type="InterPro" id="IPR039010">
    <property type="entry name" value="Synaptotagmin_SMP"/>
</dbReference>
<dbReference type="InterPro" id="IPR035892">
    <property type="entry name" value="C2_domain_sf"/>
</dbReference>
<protein>
    <recommendedName>
        <fullName evidence="17">Extended synaptotagmin-1</fullName>
    </recommendedName>
</protein>
<evidence type="ECO:0000256" key="9">
    <source>
        <dbReference type="ARBA" id="ARBA00022737"/>
    </source>
</evidence>
<dbReference type="Pfam" id="PF00168">
    <property type="entry name" value="C2"/>
    <property type="match status" value="5"/>
</dbReference>
<dbReference type="GO" id="GO:0005544">
    <property type="term" value="F:calcium-dependent phospholipid binding"/>
    <property type="evidence" value="ECO:0007669"/>
    <property type="project" value="TreeGrafter"/>
</dbReference>
<dbReference type="GO" id="GO:0005789">
    <property type="term" value="C:endoplasmic reticulum membrane"/>
    <property type="evidence" value="ECO:0007669"/>
    <property type="project" value="UniProtKB-SubCell"/>
</dbReference>
<comment type="subunit">
    <text evidence="19">Interacts with ESYT2 and ESYT3. Interacts with ADGRD1; inhibiting the G-protein-coupled receptor activity of ADGRD1. Interaction with ADGRD1 is abolished when cytosolic calcium increases, relieving ADGRD1 G-protein-coupled receptor activity. Interacts (phosphorylated form) with SLC2A4.</text>
</comment>
<dbReference type="PANTHER" id="PTHR45761:SF3">
    <property type="entry name" value="EXTENDED SYNAPTOTAGMIN-1"/>
    <property type="match status" value="1"/>
</dbReference>
<evidence type="ECO:0000256" key="3">
    <source>
        <dbReference type="ARBA" id="ARBA00005867"/>
    </source>
</evidence>
<keyword evidence="12" id="KW-1133">Transmembrane helix</keyword>
<evidence type="ECO:0000256" key="1">
    <source>
        <dbReference type="ARBA" id="ARBA00004202"/>
    </source>
</evidence>
<keyword evidence="5" id="KW-1003">Cell membrane</keyword>
<accession>A0A8C8SQ71</accession>
<evidence type="ECO:0000256" key="11">
    <source>
        <dbReference type="ARBA" id="ARBA00022837"/>
    </source>
</evidence>
<feature type="domain" description="C2" evidence="21">
    <location>
        <begin position="324"/>
        <end position="445"/>
    </location>
</feature>
<evidence type="ECO:0000256" key="6">
    <source>
        <dbReference type="ARBA" id="ARBA00022553"/>
    </source>
</evidence>
<dbReference type="Proteomes" id="UP000694393">
    <property type="component" value="Unplaced"/>
</dbReference>
<feature type="domain" description="C2" evidence="21">
    <location>
        <begin position="992"/>
        <end position="1114"/>
    </location>
</feature>
<evidence type="ECO:0000256" key="10">
    <source>
        <dbReference type="ARBA" id="ARBA00022824"/>
    </source>
</evidence>
<feature type="domain" description="C2" evidence="21">
    <location>
        <begin position="467"/>
        <end position="593"/>
    </location>
</feature>
<dbReference type="GO" id="GO:0005509">
    <property type="term" value="F:calcium ion binding"/>
    <property type="evidence" value="ECO:0007669"/>
    <property type="project" value="TreeGrafter"/>
</dbReference>
<evidence type="ECO:0000256" key="14">
    <source>
        <dbReference type="ARBA" id="ARBA00023055"/>
    </source>
</evidence>
<evidence type="ECO:0000256" key="20">
    <source>
        <dbReference type="SAM" id="MobiDB-lite"/>
    </source>
</evidence>
<dbReference type="InterPro" id="IPR037749">
    <property type="entry name" value="Ext_Synaptotagmin_C2B"/>
</dbReference>
<evidence type="ECO:0000256" key="16">
    <source>
        <dbReference type="ARBA" id="ARBA00023136"/>
    </source>
</evidence>
<dbReference type="GO" id="GO:0035091">
    <property type="term" value="F:phosphatidylinositol binding"/>
    <property type="evidence" value="ECO:0007669"/>
    <property type="project" value="TreeGrafter"/>
</dbReference>
<dbReference type="PANTHER" id="PTHR45761">
    <property type="entry name" value="EXTENDED SYNAPTOTAGMIN-LIKE PROTEIN 2, ISOFORM C"/>
    <property type="match status" value="1"/>
</dbReference>
<evidence type="ECO:0000313" key="24">
    <source>
        <dbReference type="Proteomes" id="UP000694393"/>
    </source>
</evidence>
<evidence type="ECO:0000259" key="21">
    <source>
        <dbReference type="PROSITE" id="PS50004"/>
    </source>
</evidence>
<evidence type="ECO:0000256" key="19">
    <source>
        <dbReference type="ARBA" id="ARBA00093580"/>
    </source>
</evidence>
<dbReference type="GO" id="GO:0031210">
    <property type="term" value="F:phosphatidylcholine binding"/>
    <property type="evidence" value="ECO:0007669"/>
    <property type="project" value="TreeGrafter"/>
</dbReference>
<reference evidence="23" key="1">
    <citation type="submission" date="2025-08" db="UniProtKB">
        <authorList>
            <consortium name="Ensembl"/>
        </authorList>
    </citation>
    <scope>IDENTIFICATION</scope>
</reference>
<evidence type="ECO:0000256" key="4">
    <source>
        <dbReference type="ARBA" id="ARBA00022448"/>
    </source>
</evidence>
<dbReference type="GO" id="GO:0061817">
    <property type="term" value="P:endoplasmic reticulum-plasma membrane tethering"/>
    <property type="evidence" value="ECO:0007669"/>
    <property type="project" value="InterPro"/>
</dbReference>
<evidence type="ECO:0000256" key="18">
    <source>
        <dbReference type="ARBA" id="ARBA00093357"/>
    </source>
</evidence>
<dbReference type="CDD" id="cd08391">
    <property type="entry name" value="C2A_C2C_Synaptotagmin_like"/>
    <property type="match status" value="2"/>
</dbReference>
<dbReference type="GO" id="GO:0006869">
    <property type="term" value="P:lipid transport"/>
    <property type="evidence" value="ECO:0007669"/>
    <property type="project" value="UniProtKB-KW"/>
</dbReference>
<dbReference type="CDD" id="cd04050">
    <property type="entry name" value="C2B_Synaptotagmin-like"/>
    <property type="match status" value="2"/>
</dbReference>
<keyword evidence="16" id="KW-0472">Membrane</keyword>
<evidence type="ECO:0000256" key="13">
    <source>
        <dbReference type="ARBA" id="ARBA00022990"/>
    </source>
</evidence>